<evidence type="ECO:0000256" key="3">
    <source>
        <dbReference type="ARBA" id="ARBA00023014"/>
    </source>
</evidence>
<evidence type="ECO:0000259" key="4">
    <source>
        <dbReference type="PROSITE" id="PS51379"/>
    </source>
</evidence>
<dbReference type="GO" id="GO:0051536">
    <property type="term" value="F:iron-sulfur cluster binding"/>
    <property type="evidence" value="ECO:0007669"/>
    <property type="project" value="UniProtKB-KW"/>
</dbReference>
<dbReference type="AlphaFoldDB" id="A0A2I1M9H2"/>
<dbReference type="EMBL" id="PKGS01000002">
    <property type="protein sequence ID" value="PKZ16770.1"/>
    <property type="molecule type" value="Genomic_DNA"/>
</dbReference>
<dbReference type="InterPro" id="IPR017900">
    <property type="entry name" value="4Fe4S_Fe_S_CS"/>
</dbReference>
<evidence type="ECO:0000256" key="2">
    <source>
        <dbReference type="ARBA" id="ARBA00023004"/>
    </source>
</evidence>
<protein>
    <submittedName>
        <fullName evidence="5">4Fe-4S ferredoxin</fullName>
    </submittedName>
</protein>
<reference evidence="5 6" key="1">
    <citation type="submission" date="2017-12" db="EMBL/GenBank/DDBJ databases">
        <title>Phylogenetic diversity of female urinary microbiome.</title>
        <authorList>
            <person name="Thomas-White K."/>
            <person name="Wolfe A.J."/>
        </authorList>
    </citation>
    <scope>NUCLEOTIDE SEQUENCE [LARGE SCALE GENOMIC DNA]</scope>
    <source>
        <strain evidence="5 6">UMB0119</strain>
    </source>
</reference>
<sequence>MLIYFSATGNTKHVVNEIAYAGEKIIEVGKQKDIKEVFIKNNDRLGILAPSHAGGLPANLKSFLEDLKINFDKHPYTFYLGTCGGSTGYSSRQVRDIFIKKGLELDASFDIRMPDAFVLLTDVNNKEKIAQINEASDYEISLIKKRIDNGVYGNFLDSKVAKFVGNVVQSAYGKFKTTKKFEVSDACISCRICANDCPVDAIKIIDGKPVWVEDTCLLCLRCYHACPTNAINYGRKTKGKGQYLHPDYNKNLNNV</sequence>
<dbReference type="SUPFAM" id="SSF54862">
    <property type="entry name" value="4Fe-4S ferredoxins"/>
    <property type="match status" value="1"/>
</dbReference>
<proteinExistence type="predicted"/>
<evidence type="ECO:0000313" key="5">
    <source>
        <dbReference type="EMBL" id="PKZ16770.1"/>
    </source>
</evidence>
<feature type="domain" description="4Fe-4S ferredoxin-type" evidence="4">
    <location>
        <begin position="207"/>
        <end position="236"/>
    </location>
</feature>
<keyword evidence="6" id="KW-1185">Reference proteome</keyword>
<dbReference type="PANTHER" id="PTHR43122">
    <property type="entry name" value="FERREDOXIN SUBUNIT OF PYRUVATE:FLAVODOXIN OXIDOREDUCTASE-RELATED"/>
    <property type="match status" value="1"/>
</dbReference>
<dbReference type="PROSITE" id="PS00198">
    <property type="entry name" value="4FE4S_FER_1"/>
    <property type="match status" value="1"/>
</dbReference>
<feature type="domain" description="4Fe-4S ferredoxin-type" evidence="4">
    <location>
        <begin position="179"/>
        <end position="206"/>
    </location>
</feature>
<evidence type="ECO:0000313" key="6">
    <source>
        <dbReference type="Proteomes" id="UP000234335"/>
    </source>
</evidence>
<evidence type="ECO:0000256" key="1">
    <source>
        <dbReference type="ARBA" id="ARBA00022723"/>
    </source>
</evidence>
<dbReference type="Proteomes" id="UP000234335">
    <property type="component" value="Unassembled WGS sequence"/>
</dbReference>
<dbReference type="InterPro" id="IPR026816">
    <property type="entry name" value="Flavodoxin_dom"/>
</dbReference>
<dbReference type="InterPro" id="IPR029039">
    <property type="entry name" value="Flavoprotein-like_sf"/>
</dbReference>
<dbReference type="Pfam" id="PF12724">
    <property type="entry name" value="Flavodoxin_5"/>
    <property type="match status" value="1"/>
</dbReference>
<dbReference type="NCBIfam" id="NF038196">
    <property type="entry name" value="ferrodoxin_EFR1"/>
    <property type="match status" value="1"/>
</dbReference>
<name>A0A2I1M9H2_9FIRM</name>
<organism evidence="5 6">
    <name type="scientific">Anaerococcus octavius</name>
    <dbReference type="NCBI Taxonomy" id="54007"/>
    <lineage>
        <taxon>Bacteria</taxon>
        <taxon>Bacillati</taxon>
        <taxon>Bacillota</taxon>
        <taxon>Tissierellia</taxon>
        <taxon>Tissierellales</taxon>
        <taxon>Peptoniphilaceae</taxon>
        <taxon>Anaerococcus</taxon>
    </lineage>
</organism>
<dbReference type="SUPFAM" id="SSF52218">
    <property type="entry name" value="Flavoproteins"/>
    <property type="match status" value="1"/>
</dbReference>
<accession>A0A2I1M9H2</accession>
<dbReference type="GO" id="GO:0046872">
    <property type="term" value="F:metal ion binding"/>
    <property type="evidence" value="ECO:0007669"/>
    <property type="project" value="UniProtKB-KW"/>
</dbReference>
<dbReference type="PROSITE" id="PS51379">
    <property type="entry name" value="4FE4S_FER_2"/>
    <property type="match status" value="2"/>
</dbReference>
<dbReference type="Gene3D" id="3.40.50.360">
    <property type="match status" value="1"/>
</dbReference>
<gene>
    <name evidence="5" type="ORF">CYJ34_03010</name>
</gene>
<dbReference type="Pfam" id="PF13187">
    <property type="entry name" value="Fer4_9"/>
    <property type="match status" value="1"/>
</dbReference>
<comment type="caution">
    <text evidence="5">The sequence shown here is derived from an EMBL/GenBank/DDBJ whole genome shotgun (WGS) entry which is preliminary data.</text>
</comment>
<dbReference type="Gene3D" id="3.30.70.20">
    <property type="match status" value="1"/>
</dbReference>
<keyword evidence="3" id="KW-0411">Iron-sulfur</keyword>
<dbReference type="PANTHER" id="PTHR43122:SF1">
    <property type="entry name" value="IRON-SULFUR-BINDING PROTEIN"/>
    <property type="match status" value="1"/>
</dbReference>
<dbReference type="RefSeq" id="WP_101539869.1">
    <property type="nucleotide sequence ID" value="NZ_CALTZC010000002.1"/>
</dbReference>
<keyword evidence="2" id="KW-0408">Iron</keyword>
<dbReference type="InterPro" id="IPR017896">
    <property type="entry name" value="4Fe4S_Fe-S-bd"/>
</dbReference>
<keyword evidence="1" id="KW-0479">Metal-binding</keyword>
<dbReference type="InterPro" id="IPR047964">
    <property type="entry name" value="EFR1-like"/>
</dbReference>